<feature type="region of interest" description="Disordered" evidence="1">
    <location>
        <begin position="1"/>
        <end position="43"/>
    </location>
</feature>
<feature type="non-terminal residue" evidence="2">
    <location>
        <position position="1"/>
    </location>
</feature>
<gene>
    <name evidence="2" type="ORF">S01H1_60748</name>
</gene>
<comment type="caution">
    <text evidence="2">The sequence shown here is derived from an EMBL/GenBank/DDBJ whole genome shotgun (WGS) entry which is preliminary data.</text>
</comment>
<evidence type="ECO:0000313" key="2">
    <source>
        <dbReference type="EMBL" id="GAG23077.1"/>
    </source>
</evidence>
<sequence length="43" mass="4908">RPEFALSLHYRDHAARTPSNKRNGGDNVKNFQGSGQIIQEREL</sequence>
<evidence type="ECO:0000256" key="1">
    <source>
        <dbReference type="SAM" id="MobiDB-lite"/>
    </source>
</evidence>
<proteinExistence type="predicted"/>
<name>X0WIN3_9ZZZZ</name>
<reference evidence="2" key="1">
    <citation type="journal article" date="2014" name="Front. Microbiol.">
        <title>High frequency of phylogenetically diverse reductive dehalogenase-homologous genes in deep subseafloor sedimentary metagenomes.</title>
        <authorList>
            <person name="Kawai M."/>
            <person name="Futagami T."/>
            <person name="Toyoda A."/>
            <person name="Takaki Y."/>
            <person name="Nishi S."/>
            <person name="Hori S."/>
            <person name="Arai W."/>
            <person name="Tsubouchi T."/>
            <person name="Morono Y."/>
            <person name="Uchiyama I."/>
            <person name="Ito T."/>
            <person name="Fujiyama A."/>
            <person name="Inagaki F."/>
            <person name="Takami H."/>
        </authorList>
    </citation>
    <scope>NUCLEOTIDE SEQUENCE</scope>
    <source>
        <strain evidence="2">Expedition CK06-06</strain>
    </source>
</reference>
<dbReference type="EMBL" id="BARS01039799">
    <property type="protein sequence ID" value="GAG23077.1"/>
    <property type="molecule type" value="Genomic_DNA"/>
</dbReference>
<accession>X0WIN3</accession>
<feature type="compositionally biased region" description="Basic and acidic residues" evidence="1">
    <location>
        <begin position="1"/>
        <end position="15"/>
    </location>
</feature>
<organism evidence="2">
    <name type="scientific">marine sediment metagenome</name>
    <dbReference type="NCBI Taxonomy" id="412755"/>
    <lineage>
        <taxon>unclassified sequences</taxon>
        <taxon>metagenomes</taxon>
        <taxon>ecological metagenomes</taxon>
    </lineage>
</organism>
<dbReference type="AlphaFoldDB" id="X0WIN3"/>
<protein>
    <submittedName>
        <fullName evidence="2">Uncharacterized protein</fullName>
    </submittedName>
</protein>